<dbReference type="GO" id="GO:0016829">
    <property type="term" value="F:lyase activity"/>
    <property type="evidence" value="ECO:0007669"/>
    <property type="project" value="UniProtKB-KW"/>
</dbReference>
<sequence>MKGILIIAHGSRRKETLDTMEQVFKMVQDNMPDIIVEHAYMEFCDVNLEKGLDLLREKGVNEIVVVPYFLFDGMHIIKDIPEEIKAYLENHKDMKISMGKTLGADKRIADVLCDRIKEVL</sequence>
<dbReference type="Gene3D" id="3.40.50.1400">
    <property type="match status" value="1"/>
</dbReference>
<dbReference type="GO" id="GO:0046872">
    <property type="term" value="F:metal ion binding"/>
    <property type="evidence" value="ECO:0007669"/>
    <property type="project" value="UniProtKB-KW"/>
</dbReference>
<proteinExistence type="predicted"/>
<reference evidence="3" key="1">
    <citation type="journal article" date="2021" name="PeerJ">
        <title>Extensive microbial diversity within the chicken gut microbiome revealed by metagenomics and culture.</title>
        <authorList>
            <person name="Gilroy R."/>
            <person name="Ravi A."/>
            <person name="Getino M."/>
            <person name="Pursley I."/>
            <person name="Horton D.L."/>
            <person name="Alikhan N.F."/>
            <person name="Baker D."/>
            <person name="Gharbi K."/>
            <person name="Hall N."/>
            <person name="Watson M."/>
            <person name="Adriaenssens E.M."/>
            <person name="Foster-Nyarko E."/>
            <person name="Jarju S."/>
            <person name="Secka A."/>
            <person name="Antonio M."/>
            <person name="Oren A."/>
            <person name="Chaudhuri R.R."/>
            <person name="La Ragione R."/>
            <person name="Hildebrand F."/>
            <person name="Pallen M.J."/>
        </authorList>
    </citation>
    <scope>NUCLEOTIDE SEQUENCE</scope>
    <source>
        <strain evidence="3">ChiW4-1371</strain>
    </source>
</reference>
<dbReference type="CDD" id="cd03416">
    <property type="entry name" value="CbiX_SirB_N"/>
    <property type="match status" value="1"/>
</dbReference>
<gene>
    <name evidence="3" type="ORF">H9804_10945</name>
</gene>
<dbReference type="Proteomes" id="UP000824176">
    <property type="component" value="Unassembled WGS sequence"/>
</dbReference>
<keyword evidence="1" id="KW-0479">Metal-binding</keyword>
<dbReference type="AlphaFoldDB" id="A0A9D2GWC0"/>
<reference evidence="3" key="2">
    <citation type="submission" date="2021-04" db="EMBL/GenBank/DDBJ databases">
        <authorList>
            <person name="Gilroy R."/>
        </authorList>
    </citation>
    <scope>NUCLEOTIDE SEQUENCE</scope>
    <source>
        <strain evidence="3">ChiW4-1371</strain>
    </source>
</reference>
<name>A0A9D2GWC0_9BACT</name>
<dbReference type="PANTHER" id="PTHR33542">
    <property type="entry name" value="SIROHYDROCHLORIN FERROCHELATASE, CHLOROPLASTIC"/>
    <property type="match status" value="1"/>
</dbReference>
<dbReference type="InterPro" id="IPR002762">
    <property type="entry name" value="CbiX-like"/>
</dbReference>
<dbReference type="InterPro" id="IPR050963">
    <property type="entry name" value="Sirohydro_Cobaltochel/CbiX"/>
</dbReference>
<comment type="caution">
    <text evidence="3">The sequence shown here is derived from an EMBL/GenBank/DDBJ whole genome shotgun (WGS) entry which is preliminary data.</text>
</comment>
<dbReference type="Pfam" id="PF01903">
    <property type="entry name" value="CbiX"/>
    <property type="match status" value="1"/>
</dbReference>
<evidence type="ECO:0000256" key="2">
    <source>
        <dbReference type="ARBA" id="ARBA00023239"/>
    </source>
</evidence>
<evidence type="ECO:0000313" key="3">
    <source>
        <dbReference type="EMBL" id="HIZ90451.1"/>
    </source>
</evidence>
<keyword evidence="2" id="KW-0456">Lyase</keyword>
<dbReference type="SUPFAM" id="SSF53800">
    <property type="entry name" value="Chelatase"/>
    <property type="match status" value="1"/>
</dbReference>
<organism evidence="3 4">
    <name type="scientific">Candidatus Mucispirillum faecigallinarum</name>
    <dbReference type="NCBI Taxonomy" id="2838699"/>
    <lineage>
        <taxon>Bacteria</taxon>
        <taxon>Pseudomonadati</taxon>
        <taxon>Deferribacterota</taxon>
        <taxon>Deferribacteres</taxon>
        <taxon>Deferribacterales</taxon>
        <taxon>Mucispirillaceae</taxon>
        <taxon>Mucispirillum</taxon>
    </lineage>
</organism>
<protein>
    <submittedName>
        <fullName evidence="3">CbiX/SirB N-terminal domain-containing protein</fullName>
    </submittedName>
</protein>
<evidence type="ECO:0000256" key="1">
    <source>
        <dbReference type="ARBA" id="ARBA00022723"/>
    </source>
</evidence>
<evidence type="ECO:0000313" key="4">
    <source>
        <dbReference type="Proteomes" id="UP000824176"/>
    </source>
</evidence>
<dbReference type="EMBL" id="DXAQ01000163">
    <property type="protein sequence ID" value="HIZ90451.1"/>
    <property type="molecule type" value="Genomic_DNA"/>
</dbReference>
<dbReference type="PANTHER" id="PTHR33542:SF3">
    <property type="entry name" value="SIROHYDROCHLORIN FERROCHELATASE, CHLOROPLASTIC"/>
    <property type="match status" value="1"/>
</dbReference>
<accession>A0A9D2GWC0</accession>